<dbReference type="InterPro" id="IPR010627">
    <property type="entry name" value="Prepilin_pept_A24_N"/>
</dbReference>
<evidence type="ECO:0000259" key="8">
    <source>
        <dbReference type="Pfam" id="PF01478"/>
    </source>
</evidence>
<keyword evidence="6 7" id="KW-0472">Membrane</keyword>
<proteinExistence type="inferred from homology"/>
<feature type="transmembrane region" description="Helical" evidence="7">
    <location>
        <begin position="72"/>
        <end position="92"/>
    </location>
</feature>
<evidence type="ECO:0000256" key="6">
    <source>
        <dbReference type="ARBA" id="ARBA00023136"/>
    </source>
</evidence>
<dbReference type="Proteomes" id="UP000177300">
    <property type="component" value="Unassembled WGS sequence"/>
</dbReference>
<comment type="caution">
    <text evidence="10">The sequence shown here is derived from an EMBL/GenBank/DDBJ whole genome shotgun (WGS) entry which is preliminary data.</text>
</comment>
<comment type="similarity">
    <text evidence="2">Belongs to the peptidase A24 family.</text>
</comment>
<evidence type="ECO:0000256" key="4">
    <source>
        <dbReference type="ARBA" id="ARBA00022692"/>
    </source>
</evidence>
<dbReference type="GO" id="GO:0005886">
    <property type="term" value="C:plasma membrane"/>
    <property type="evidence" value="ECO:0007669"/>
    <property type="project" value="UniProtKB-SubCell"/>
</dbReference>
<keyword evidence="4 7" id="KW-0812">Transmembrane</keyword>
<name>A0A1F5I732_9BACT</name>
<evidence type="ECO:0000256" key="3">
    <source>
        <dbReference type="ARBA" id="ARBA00022475"/>
    </source>
</evidence>
<evidence type="ECO:0000256" key="7">
    <source>
        <dbReference type="SAM" id="Phobius"/>
    </source>
</evidence>
<evidence type="ECO:0000256" key="2">
    <source>
        <dbReference type="ARBA" id="ARBA00005801"/>
    </source>
</evidence>
<feature type="transmembrane region" description="Helical" evidence="7">
    <location>
        <begin position="178"/>
        <end position="194"/>
    </location>
</feature>
<feature type="domain" description="Prepilin peptidase A24 N-terminal" evidence="9">
    <location>
        <begin position="10"/>
        <end position="90"/>
    </location>
</feature>
<feature type="transmembrane region" description="Helical" evidence="7">
    <location>
        <begin position="98"/>
        <end position="119"/>
    </location>
</feature>
<evidence type="ECO:0000259" key="9">
    <source>
        <dbReference type="Pfam" id="PF06750"/>
    </source>
</evidence>
<dbReference type="Pfam" id="PF06750">
    <property type="entry name" value="A24_N_bact"/>
    <property type="match status" value="1"/>
</dbReference>
<evidence type="ECO:0000313" key="10">
    <source>
        <dbReference type="EMBL" id="OGE12198.1"/>
    </source>
</evidence>
<feature type="domain" description="Prepilin type IV endopeptidase peptidase" evidence="8">
    <location>
        <begin position="107"/>
        <end position="213"/>
    </location>
</feature>
<dbReference type="InterPro" id="IPR050882">
    <property type="entry name" value="Prepilin_peptidase/N-MTase"/>
</dbReference>
<evidence type="ECO:0000256" key="1">
    <source>
        <dbReference type="ARBA" id="ARBA00004651"/>
    </source>
</evidence>
<dbReference type="PANTHER" id="PTHR30487">
    <property type="entry name" value="TYPE 4 PREPILIN-LIKE PROTEINS LEADER PEPTIDE-PROCESSING ENZYME"/>
    <property type="match status" value="1"/>
</dbReference>
<accession>A0A1F5I732</accession>
<keyword evidence="5 7" id="KW-1133">Transmembrane helix</keyword>
<comment type="subcellular location">
    <subcellularLocation>
        <location evidence="1">Cell membrane</location>
        <topology evidence="1">Multi-pass membrane protein</topology>
    </subcellularLocation>
</comment>
<reference evidence="10 11" key="1">
    <citation type="journal article" date="2016" name="Nat. Commun.">
        <title>Thousands of microbial genomes shed light on interconnected biogeochemical processes in an aquifer system.</title>
        <authorList>
            <person name="Anantharaman K."/>
            <person name="Brown C.T."/>
            <person name="Hug L.A."/>
            <person name="Sharon I."/>
            <person name="Castelle C.J."/>
            <person name="Probst A.J."/>
            <person name="Thomas B.C."/>
            <person name="Singh A."/>
            <person name="Wilkins M.J."/>
            <person name="Karaoz U."/>
            <person name="Brodie E.L."/>
            <person name="Williams K.H."/>
            <person name="Hubbard S.S."/>
            <person name="Banfield J.F."/>
        </authorList>
    </citation>
    <scope>NUCLEOTIDE SEQUENCE [LARGE SCALE GENOMIC DNA]</scope>
</reference>
<gene>
    <name evidence="10" type="ORF">A3G14_01370</name>
</gene>
<dbReference type="EMBL" id="MFBY01000061">
    <property type="protein sequence ID" value="OGE12198.1"/>
    <property type="molecule type" value="Genomic_DNA"/>
</dbReference>
<evidence type="ECO:0008006" key="12">
    <source>
        <dbReference type="Google" id="ProtNLM"/>
    </source>
</evidence>
<feature type="transmembrane region" description="Helical" evidence="7">
    <location>
        <begin position="6"/>
        <end position="23"/>
    </location>
</feature>
<dbReference type="Gene3D" id="1.20.120.1220">
    <property type="match status" value="1"/>
</dbReference>
<keyword evidence="3" id="KW-1003">Cell membrane</keyword>
<dbReference type="PANTHER" id="PTHR30487:SF0">
    <property type="entry name" value="PREPILIN LEADER PEPTIDASE_N-METHYLTRANSFERASE-RELATED"/>
    <property type="match status" value="1"/>
</dbReference>
<dbReference type="InterPro" id="IPR000045">
    <property type="entry name" value="Prepilin_IV_endopep_pep"/>
</dbReference>
<dbReference type="Pfam" id="PF01478">
    <property type="entry name" value="Peptidase_A24"/>
    <property type="match status" value="1"/>
</dbReference>
<dbReference type="GO" id="GO:0004190">
    <property type="term" value="F:aspartic-type endopeptidase activity"/>
    <property type="evidence" value="ECO:0007669"/>
    <property type="project" value="InterPro"/>
</dbReference>
<dbReference type="GO" id="GO:0006465">
    <property type="term" value="P:signal peptide processing"/>
    <property type="evidence" value="ECO:0007669"/>
    <property type="project" value="TreeGrafter"/>
</dbReference>
<organism evidence="10 11">
    <name type="scientific">Candidatus Curtissbacteria bacterium RIFCSPLOWO2_12_FULL_38_9</name>
    <dbReference type="NCBI Taxonomy" id="1797735"/>
    <lineage>
        <taxon>Bacteria</taxon>
        <taxon>Candidatus Curtissiibacteriota</taxon>
    </lineage>
</organism>
<protein>
    <recommendedName>
        <fullName evidence="12">Prepilin peptidase</fullName>
    </recommendedName>
</protein>
<feature type="transmembrane region" description="Helical" evidence="7">
    <location>
        <begin position="230"/>
        <end position="252"/>
    </location>
</feature>
<feature type="transmembrane region" description="Helical" evidence="7">
    <location>
        <begin position="124"/>
        <end position="144"/>
    </location>
</feature>
<evidence type="ECO:0000313" key="11">
    <source>
        <dbReference type="Proteomes" id="UP000177300"/>
    </source>
</evidence>
<dbReference type="AlphaFoldDB" id="A0A1F5I732"/>
<evidence type="ECO:0000256" key="5">
    <source>
        <dbReference type="ARBA" id="ARBA00022989"/>
    </source>
</evidence>
<feature type="transmembrane region" description="Helical" evidence="7">
    <location>
        <begin position="150"/>
        <end position="171"/>
    </location>
</feature>
<sequence length="256" mass="28200">MFFWLVIIFILGSAVGSFLNVVIDRTTRGESIAGRSYCDHCRATLSTLDLIPIISFVSLGAKCRYCKRPLSWQYPAVEAVTAILFTLAFFNLSSSGNLSLITVLYFFILASVAVVVAVVDLKFYLIPTTFVYGASLLALAYNFFNLDSQVFIEHVMAAFGISLAFLLIVLVTRGKGMGQGDIVLAFLIGMVLGFEGTFAAIFLAFLTGAIVSIILVALRRKKFGQTVPFAPFLIGGFLVSLFWSTQIINWYFSMLY</sequence>